<reference evidence="11 12" key="1">
    <citation type="submission" date="2020-08" db="EMBL/GenBank/DDBJ databases">
        <authorList>
            <person name="Hejnol A."/>
        </authorList>
    </citation>
    <scope>NUCLEOTIDE SEQUENCE [LARGE SCALE GENOMIC DNA]</scope>
</reference>
<evidence type="ECO:0000313" key="12">
    <source>
        <dbReference type="Proteomes" id="UP000549394"/>
    </source>
</evidence>
<keyword evidence="5" id="KW-0999">Mitochondrion inner membrane</keyword>
<evidence type="ECO:0000313" key="11">
    <source>
        <dbReference type="EMBL" id="CAD5120590.1"/>
    </source>
</evidence>
<evidence type="ECO:0000256" key="5">
    <source>
        <dbReference type="ARBA" id="ARBA00022792"/>
    </source>
</evidence>
<evidence type="ECO:0000256" key="7">
    <source>
        <dbReference type="ARBA" id="ARBA00023128"/>
    </source>
</evidence>
<dbReference type="PANTHER" id="PTHR13141">
    <property type="entry name" value="TRANSMEMBRANE PROTEIN 242"/>
    <property type="match status" value="1"/>
</dbReference>
<comment type="subcellular location">
    <subcellularLocation>
        <location evidence="1">Mitochondrion inner membrane</location>
        <topology evidence="1">Multi-pass membrane protein</topology>
    </subcellularLocation>
</comment>
<dbReference type="OrthoDB" id="2378895at2759"/>
<name>A0A7I8VXP6_9ANNE</name>
<evidence type="ECO:0000256" key="8">
    <source>
        <dbReference type="ARBA" id="ARBA00023136"/>
    </source>
</evidence>
<dbReference type="AlphaFoldDB" id="A0A7I8VXP6"/>
<accession>A0A7I8VXP6</accession>
<comment type="similarity">
    <text evidence="2">Belongs to the TMEM242 family.</text>
</comment>
<dbReference type="PANTHER" id="PTHR13141:SF4">
    <property type="entry name" value="TRANSMEMBRANE PROTEIN 242"/>
    <property type="match status" value="1"/>
</dbReference>
<keyword evidence="8 10" id="KW-0472">Membrane</keyword>
<dbReference type="InterPro" id="IPR009792">
    <property type="entry name" value="TMEM242"/>
</dbReference>
<comment type="caution">
    <text evidence="11">The sequence shown here is derived from an EMBL/GenBank/DDBJ whole genome shotgun (WGS) entry which is preliminary data.</text>
</comment>
<evidence type="ECO:0000256" key="2">
    <source>
        <dbReference type="ARBA" id="ARBA00007570"/>
    </source>
</evidence>
<sequence length="126" mass="13558">MWFSGRTLTAQAAFVLGVGGASLLAGFGAALTSSKRKDSEMFAKGLENGTTLAFRALGRATLYSVGGFTLFCLGVCGMLGVRNVKDFGKKMQELMPPVPRKENPGKSDFKNAEELIDYIIKDGKKR</sequence>
<dbReference type="Pfam" id="PF07096">
    <property type="entry name" value="DUF1358"/>
    <property type="match status" value="1"/>
</dbReference>
<dbReference type="GO" id="GO:0005743">
    <property type="term" value="C:mitochondrial inner membrane"/>
    <property type="evidence" value="ECO:0007669"/>
    <property type="project" value="UniProtKB-SubCell"/>
</dbReference>
<keyword evidence="12" id="KW-1185">Reference proteome</keyword>
<proteinExistence type="inferred from homology"/>
<comment type="function">
    <text evidence="9">Scaffold protein that participates in the c-ring assembly of mitochondrial ATP synthase (F(1)F(0) ATP synthase or complex V) by facilitating the membrane insertion and oligomer formation of the subunit c/ATP5MC3. Participates in the incorporation of the c-ring into vestigial complexes. Additionally influences the incorporation of subunits MT-ATP6, MT-ATP8, ATP5MJ, and ATP5MK in the ATP synthase.</text>
</comment>
<evidence type="ECO:0000256" key="4">
    <source>
        <dbReference type="ARBA" id="ARBA00022692"/>
    </source>
</evidence>
<keyword evidence="6 10" id="KW-1133">Transmembrane helix</keyword>
<evidence type="ECO:0000256" key="10">
    <source>
        <dbReference type="SAM" id="Phobius"/>
    </source>
</evidence>
<evidence type="ECO:0000256" key="9">
    <source>
        <dbReference type="ARBA" id="ARBA00045905"/>
    </source>
</evidence>
<keyword evidence="7" id="KW-0496">Mitochondrion</keyword>
<evidence type="ECO:0000256" key="6">
    <source>
        <dbReference type="ARBA" id="ARBA00022989"/>
    </source>
</evidence>
<evidence type="ECO:0000256" key="1">
    <source>
        <dbReference type="ARBA" id="ARBA00004448"/>
    </source>
</evidence>
<gene>
    <name evidence="11" type="ORF">DGYR_LOCUS8669</name>
</gene>
<feature type="transmembrane region" description="Helical" evidence="10">
    <location>
        <begin position="60"/>
        <end position="81"/>
    </location>
</feature>
<keyword evidence="4 10" id="KW-0812">Transmembrane</keyword>
<evidence type="ECO:0000256" key="3">
    <source>
        <dbReference type="ARBA" id="ARBA00013934"/>
    </source>
</evidence>
<protein>
    <recommendedName>
        <fullName evidence="3">Transmembrane protein 242</fullName>
    </recommendedName>
</protein>
<dbReference type="EMBL" id="CAJFCJ010000012">
    <property type="protein sequence ID" value="CAD5120590.1"/>
    <property type="molecule type" value="Genomic_DNA"/>
</dbReference>
<dbReference type="Proteomes" id="UP000549394">
    <property type="component" value="Unassembled WGS sequence"/>
</dbReference>
<organism evidence="11 12">
    <name type="scientific">Dimorphilus gyrociliatus</name>
    <dbReference type="NCBI Taxonomy" id="2664684"/>
    <lineage>
        <taxon>Eukaryota</taxon>
        <taxon>Metazoa</taxon>
        <taxon>Spiralia</taxon>
        <taxon>Lophotrochozoa</taxon>
        <taxon>Annelida</taxon>
        <taxon>Polychaeta</taxon>
        <taxon>Polychaeta incertae sedis</taxon>
        <taxon>Dinophilidae</taxon>
        <taxon>Dimorphilus</taxon>
    </lineage>
</organism>